<dbReference type="CDD" id="cd00610">
    <property type="entry name" value="OAT_like"/>
    <property type="match status" value="1"/>
</dbReference>
<dbReference type="Gene3D" id="3.90.1150.10">
    <property type="entry name" value="Aspartate Aminotransferase, domain 1"/>
    <property type="match status" value="1"/>
</dbReference>
<keyword evidence="3" id="KW-0808">Transferase</keyword>
<dbReference type="Gene3D" id="3.40.640.10">
    <property type="entry name" value="Type I PLP-dependent aspartate aminotransferase-like (Major domain)"/>
    <property type="match status" value="1"/>
</dbReference>
<dbReference type="SUPFAM" id="SSF53383">
    <property type="entry name" value="PLP-dependent transferases"/>
    <property type="match status" value="1"/>
</dbReference>
<dbReference type="Proteomes" id="UP001174909">
    <property type="component" value="Unassembled WGS sequence"/>
</dbReference>
<keyword evidence="4 5" id="KW-0663">Pyridoxal phosphate</keyword>
<dbReference type="InterPro" id="IPR015424">
    <property type="entry name" value="PyrdxlP-dep_Trfase"/>
</dbReference>
<evidence type="ECO:0000256" key="4">
    <source>
        <dbReference type="ARBA" id="ARBA00022898"/>
    </source>
</evidence>
<dbReference type="InterPro" id="IPR015421">
    <property type="entry name" value="PyrdxlP-dep_Trfase_major"/>
</dbReference>
<organism evidence="6 7">
    <name type="scientific">Geodia barretti</name>
    <name type="common">Barrett's horny sponge</name>
    <dbReference type="NCBI Taxonomy" id="519541"/>
    <lineage>
        <taxon>Eukaryota</taxon>
        <taxon>Metazoa</taxon>
        <taxon>Porifera</taxon>
        <taxon>Demospongiae</taxon>
        <taxon>Heteroscleromorpha</taxon>
        <taxon>Tetractinellida</taxon>
        <taxon>Astrophorina</taxon>
        <taxon>Geodiidae</taxon>
        <taxon>Geodia</taxon>
    </lineage>
</organism>
<dbReference type="GO" id="GO:0008483">
    <property type="term" value="F:transaminase activity"/>
    <property type="evidence" value="ECO:0007669"/>
    <property type="project" value="UniProtKB-KW"/>
</dbReference>
<evidence type="ECO:0000313" key="6">
    <source>
        <dbReference type="EMBL" id="CAI8054782.1"/>
    </source>
</evidence>
<dbReference type="FunFam" id="3.40.640.10:FF:000014">
    <property type="entry name" value="Adenosylmethionine-8-amino-7-oxononanoate aminotransferase, probable"/>
    <property type="match status" value="1"/>
</dbReference>
<sequence length="461" mass="50352">MTTTIPDSEALRRASLRYLWMHNRDWTQMAEEGEPQIIESGHGVRVTDSEGKSWIDVNGGYNSVNAGYGRTEIGEAAYEQMVNLHYFPQGTTTVPMAKLAAKLAEITPGTLSRVFPVSGGSEANETALKIARAYHKRIGEPGRYKVISRVGSYHGMTAGVLWLGGSPYQPRHDYEPIYPGIVHAPQPNAYRSTCGGETPSECAVKCAEAIERLIEFHGPQTVAAVIAEPVAIPQGAVVPSDEYWPMLRQICDKYGVLLIADEVICGFGRTGKMFALEHWDVVPDIMTVAKGVVSSYLPMAAAIVKEEVADVFAGERNILRHVFTAAGHPVAAAASLKNIEIIENEDLVENSAQVGAYFKEQLEGLAIDHPLVGDVRGIGLLLAVELVSDRDTKAGFAADARVPERLNDKFKRQGLIFRINSNILNMGPPLCITKEEVDEIVHAIDISLWELEGEMGISRMT</sequence>
<comment type="caution">
    <text evidence="6">The sequence shown here is derived from an EMBL/GenBank/DDBJ whole genome shotgun (WGS) entry which is preliminary data.</text>
</comment>
<name>A0AA35TVP9_GEOBA</name>
<dbReference type="Pfam" id="PF00202">
    <property type="entry name" value="Aminotran_3"/>
    <property type="match status" value="1"/>
</dbReference>
<evidence type="ECO:0000256" key="3">
    <source>
        <dbReference type="ARBA" id="ARBA00022679"/>
    </source>
</evidence>
<proteinExistence type="inferred from homology"/>
<keyword evidence="7" id="KW-1185">Reference proteome</keyword>
<dbReference type="EMBL" id="CASHTH010004210">
    <property type="protein sequence ID" value="CAI8054782.1"/>
    <property type="molecule type" value="Genomic_DNA"/>
</dbReference>
<dbReference type="PIRSF" id="PIRSF000521">
    <property type="entry name" value="Transaminase_4ab_Lys_Orn"/>
    <property type="match status" value="1"/>
</dbReference>
<dbReference type="InterPro" id="IPR005814">
    <property type="entry name" value="Aminotrans_3"/>
</dbReference>
<dbReference type="InterPro" id="IPR049704">
    <property type="entry name" value="Aminotrans_3_PPA_site"/>
</dbReference>
<protein>
    <submittedName>
        <fullName evidence="6">Uncharacterized aminotransferase YhxA</fullName>
    </submittedName>
</protein>
<comment type="similarity">
    <text evidence="1 5">Belongs to the class-III pyridoxal-phosphate-dependent aminotransferase family.</text>
</comment>
<evidence type="ECO:0000256" key="5">
    <source>
        <dbReference type="RuleBase" id="RU003560"/>
    </source>
</evidence>
<gene>
    <name evidence="6" type="ORF">GBAR_LOCUS29871</name>
</gene>
<dbReference type="GO" id="GO:0030170">
    <property type="term" value="F:pyridoxal phosphate binding"/>
    <property type="evidence" value="ECO:0007669"/>
    <property type="project" value="InterPro"/>
</dbReference>
<keyword evidence="2 6" id="KW-0032">Aminotransferase</keyword>
<accession>A0AA35TVP9</accession>
<evidence type="ECO:0000256" key="2">
    <source>
        <dbReference type="ARBA" id="ARBA00022576"/>
    </source>
</evidence>
<evidence type="ECO:0000256" key="1">
    <source>
        <dbReference type="ARBA" id="ARBA00008954"/>
    </source>
</evidence>
<dbReference type="PROSITE" id="PS00600">
    <property type="entry name" value="AA_TRANSFER_CLASS_3"/>
    <property type="match status" value="1"/>
</dbReference>
<dbReference type="PANTHER" id="PTHR43094:SF1">
    <property type="entry name" value="AMINOTRANSFERASE CLASS-III"/>
    <property type="match status" value="1"/>
</dbReference>
<dbReference type="InterPro" id="IPR015422">
    <property type="entry name" value="PyrdxlP-dep_Trfase_small"/>
</dbReference>
<dbReference type="PANTHER" id="PTHR43094">
    <property type="entry name" value="AMINOTRANSFERASE"/>
    <property type="match status" value="1"/>
</dbReference>
<evidence type="ECO:0000313" key="7">
    <source>
        <dbReference type="Proteomes" id="UP001174909"/>
    </source>
</evidence>
<reference evidence="6" key="1">
    <citation type="submission" date="2023-03" db="EMBL/GenBank/DDBJ databases">
        <authorList>
            <person name="Steffen K."/>
            <person name="Cardenas P."/>
        </authorList>
    </citation>
    <scope>NUCLEOTIDE SEQUENCE</scope>
</reference>
<dbReference type="AlphaFoldDB" id="A0AA35TVP9"/>